<dbReference type="Proteomes" id="UP000310458">
    <property type="component" value="Unassembled WGS sequence"/>
</dbReference>
<gene>
    <name evidence="5" type="ORF">FEF26_00215</name>
</gene>
<accession>A0A5R9BLE5</accession>
<evidence type="ECO:0000313" key="5">
    <source>
        <dbReference type="EMBL" id="TLQ01447.1"/>
    </source>
</evidence>
<evidence type="ECO:0000256" key="1">
    <source>
        <dbReference type="ARBA" id="ARBA00006484"/>
    </source>
</evidence>
<evidence type="ECO:0000256" key="2">
    <source>
        <dbReference type="ARBA" id="ARBA00023002"/>
    </source>
</evidence>
<dbReference type="SUPFAM" id="SSF51735">
    <property type="entry name" value="NAD(P)-binding Rossmann-fold domains"/>
    <property type="match status" value="1"/>
</dbReference>
<comment type="caution">
    <text evidence="5">The sequence shown here is derived from an EMBL/GenBank/DDBJ whole genome shotgun (WGS) entry which is preliminary data.</text>
</comment>
<dbReference type="GO" id="GO:0016491">
    <property type="term" value="F:oxidoreductase activity"/>
    <property type="evidence" value="ECO:0007669"/>
    <property type="project" value="UniProtKB-KW"/>
</dbReference>
<dbReference type="EMBL" id="VAVZ01000001">
    <property type="protein sequence ID" value="TLQ01447.1"/>
    <property type="molecule type" value="Genomic_DNA"/>
</dbReference>
<dbReference type="PRINTS" id="PR00081">
    <property type="entry name" value="GDHRDH"/>
</dbReference>
<dbReference type="InterPro" id="IPR002347">
    <property type="entry name" value="SDR_fam"/>
</dbReference>
<dbReference type="Pfam" id="PF00106">
    <property type="entry name" value="adh_short"/>
    <property type="match status" value="1"/>
</dbReference>
<dbReference type="PANTHER" id="PTHR43391:SF82">
    <property type="entry name" value="OXIDOREDUCTASE SADH-RELATED"/>
    <property type="match status" value="1"/>
</dbReference>
<proteinExistence type="inferred from homology"/>
<dbReference type="CDD" id="cd05233">
    <property type="entry name" value="SDR_c"/>
    <property type="match status" value="1"/>
</dbReference>
<evidence type="ECO:0000256" key="4">
    <source>
        <dbReference type="SAM" id="MobiDB-lite"/>
    </source>
</evidence>
<name>A0A5R9BLE5_9MICC</name>
<organism evidence="5 6">
    <name type="scientific">Nesterenkonia salmonea</name>
    <dbReference type="NCBI Taxonomy" id="1804987"/>
    <lineage>
        <taxon>Bacteria</taxon>
        <taxon>Bacillati</taxon>
        <taxon>Actinomycetota</taxon>
        <taxon>Actinomycetes</taxon>
        <taxon>Micrococcales</taxon>
        <taxon>Micrococcaceae</taxon>
        <taxon>Nesterenkonia</taxon>
    </lineage>
</organism>
<protein>
    <submittedName>
        <fullName evidence="5">SDR family oxidoreductase</fullName>
    </submittedName>
</protein>
<dbReference type="InterPro" id="IPR036291">
    <property type="entry name" value="NAD(P)-bd_dom_sf"/>
</dbReference>
<dbReference type="RefSeq" id="WP_138251526.1">
    <property type="nucleotide sequence ID" value="NZ_VAVZ01000001.1"/>
</dbReference>
<dbReference type="AlphaFoldDB" id="A0A5R9BLE5"/>
<dbReference type="PRINTS" id="PR00080">
    <property type="entry name" value="SDRFAMILY"/>
</dbReference>
<reference evidence="5 6" key="1">
    <citation type="submission" date="2019-05" db="EMBL/GenBank/DDBJ databases">
        <title>Nesterenkonia sp. GY074 isolated from the Southern Atlantic Ocean.</title>
        <authorList>
            <person name="Zhang G."/>
        </authorList>
    </citation>
    <scope>NUCLEOTIDE SEQUENCE [LARGE SCALE GENOMIC DNA]</scope>
    <source>
        <strain evidence="5 6">GY074</strain>
    </source>
</reference>
<comment type="similarity">
    <text evidence="1 3">Belongs to the short-chain dehydrogenases/reductases (SDR) family.</text>
</comment>
<dbReference type="PANTHER" id="PTHR43391">
    <property type="entry name" value="RETINOL DEHYDROGENASE-RELATED"/>
    <property type="match status" value="1"/>
</dbReference>
<dbReference type="OrthoDB" id="151996at2"/>
<dbReference type="Gene3D" id="3.40.50.720">
    <property type="entry name" value="NAD(P)-binding Rossmann-like Domain"/>
    <property type="match status" value="1"/>
</dbReference>
<sequence length="264" mass="28129">MNLTGKVIAVTGGGAGIGRATVLGLLSRGARVAAIDLNPDGLKETADLAAADKRLTLHPLNITDREDVLALPDSILEQHGQVDGLVNIAGVIQPFVHIKDLDFAKMEQVMDVNFWGTVNTVKAFLPQLLTRPEASLVNVSSMGAILPVPGQSVYGASKAAVSLLTEGLYAELQDSEVHVTEVFPGAVGTEITKNSGVTRTGDSNESSTRKITSPETAAEKIIEAMEKRRFRVHIGNDAKLFDALSRLIPQRAIGMIAKKMKDIV</sequence>
<evidence type="ECO:0000313" key="6">
    <source>
        <dbReference type="Proteomes" id="UP000310458"/>
    </source>
</evidence>
<keyword evidence="2" id="KW-0560">Oxidoreductase</keyword>
<evidence type="ECO:0000256" key="3">
    <source>
        <dbReference type="RuleBase" id="RU000363"/>
    </source>
</evidence>
<keyword evidence="6" id="KW-1185">Reference proteome</keyword>
<feature type="region of interest" description="Disordered" evidence="4">
    <location>
        <begin position="193"/>
        <end position="214"/>
    </location>
</feature>